<evidence type="ECO:0000256" key="2">
    <source>
        <dbReference type="ARBA" id="ARBA00004127"/>
    </source>
</evidence>
<dbReference type="PANTHER" id="PTHR33389">
    <property type="entry name" value="FAMILY PROTEIN, PUTATIVE (DUF2921)-RELATED"/>
    <property type="match status" value="1"/>
</dbReference>
<name>A0AAN8SSH1_SOLBU</name>
<comment type="caution">
    <text evidence="13">The sequence shown here is derived from an EMBL/GenBank/DDBJ whole genome shotgun (WGS) entry which is preliminary data.</text>
</comment>
<dbReference type="Proteomes" id="UP001371456">
    <property type="component" value="Unassembled WGS sequence"/>
</dbReference>
<feature type="transmembrane region" description="Helical" evidence="10">
    <location>
        <begin position="860"/>
        <end position="883"/>
    </location>
</feature>
<feature type="domain" description="DUF2921" evidence="12">
    <location>
        <begin position="577"/>
        <end position="715"/>
    </location>
</feature>
<dbReference type="InterPro" id="IPR057425">
    <property type="entry name" value="DUF2921_N"/>
</dbReference>
<evidence type="ECO:0000256" key="3">
    <source>
        <dbReference type="ARBA" id="ARBA00004906"/>
    </source>
</evidence>
<keyword evidence="6 10" id="KW-0812">Transmembrane</keyword>
<dbReference type="AlphaFoldDB" id="A0AAN8SSH1"/>
<keyword evidence="7" id="KW-0833">Ubl conjugation pathway</keyword>
<keyword evidence="9 10" id="KW-0472">Membrane</keyword>
<dbReference type="GO" id="GO:0061630">
    <property type="term" value="F:ubiquitin protein ligase activity"/>
    <property type="evidence" value="ECO:0007669"/>
    <property type="project" value="UniProtKB-EC"/>
</dbReference>
<feature type="domain" description="DUF2921" evidence="12">
    <location>
        <begin position="72"/>
        <end position="285"/>
    </location>
</feature>
<dbReference type="GO" id="GO:0012505">
    <property type="term" value="C:endomembrane system"/>
    <property type="evidence" value="ECO:0007669"/>
    <property type="project" value="UniProtKB-SubCell"/>
</dbReference>
<feature type="transmembrane region" description="Helical" evidence="10">
    <location>
        <begin position="816"/>
        <end position="839"/>
    </location>
</feature>
<protein>
    <recommendedName>
        <fullName evidence="4">RING-type E3 ubiquitin transferase</fullName>
        <ecNumber evidence="4">2.3.2.27</ecNumber>
    </recommendedName>
</protein>
<keyword evidence="5" id="KW-0808">Transferase</keyword>
<dbReference type="Pfam" id="PF25333">
    <property type="entry name" value="DUF2921_N"/>
    <property type="match status" value="3"/>
</dbReference>
<feature type="domain" description="DUF2921" evidence="12">
    <location>
        <begin position="305"/>
        <end position="492"/>
    </location>
</feature>
<evidence type="ECO:0000256" key="9">
    <source>
        <dbReference type="ARBA" id="ARBA00023136"/>
    </source>
</evidence>
<dbReference type="EC" id="2.3.2.27" evidence="4"/>
<evidence type="ECO:0000256" key="6">
    <source>
        <dbReference type="ARBA" id="ARBA00022692"/>
    </source>
</evidence>
<dbReference type="Pfam" id="PF11145">
    <property type="entry name" value="DUF2921"/>
    <property type="match status" value="1"/>
</dbReference>
<keyword evidence="8 10" id="KW-1133">Transmembrane helix</keyword>
<proteinExistence type="predicted"/>
<evidence type="ECO:0000259" key="11">
    <source>
        <dbReference type="Pfam" id="PF11145"/>
    </source>
</evidence>
<feature type="domain" description="SWEET-like" evidence="11">
    <location>
        <begin position="729"/>
        <end position="987"/>
    </location>
</feature>
<sequence length="993" mass="113775">MIDGFCDPFVFHLKKKISFFNMAILLSFRFLLVQAVLMVLLISAQSFSDFEPSEEHEEVKNICKFKRLAEVERECKPVLSVSSKMKLGNDKIYGIAKDLSFQNGDWVQEAGSAPLMPFDESDMPKNFSDIGSTLKLASFWLMGMDFDRQADDVLGICGILSIAITRNRTLSDMPQRWSPWFHTSPGFSDLTIIFEGLYVEEANGGDRLMCLLGTSVSPFSKSSVDPYEWSSKYNCKKSFQYSFVKDGRIMLILRYPQIFTLTSRAILGELRSLNKKSDPKYFDKVQISSQLSYDSKYNFLSEQLVSRACNPYSCHKLPDNRIRVHKASQFCKVLQKFGSETFDIDVASECHDMKHCKNLGPFVHDWEIIQGKNAMSNKFMLLITNLHCLPETNSPKTAKVSAVFRALSPSEDRFYSGSRTGLSGMTISAEGTWNSSTGNLCMVGCIGLENDADGCDSRICLYLQGKFSITQRNVLSGTISSIKETYVPLRFKKELRPLDIWNRYHDYSKSYLSYRFTRIEMLSAFMQKDSSYNLGILMTKIIHRFPGIEDNRNLTLLSSLSDELSFQVKALPHAIRNKTISKTFLSLEVLSLGHLFGRHWPYLREHTYQEEGKVPSFLAYDDQNILLNVSGQLIVTEKYFNHVAKVFLEGLYDASRGVMHTVGCREIHSQKFMDCLIEVKVQYSSKTTRWLINPTASVSITSLRNPEDPFYFSPINLKTVLIPYRDNSKEVKFRLNFEACFRIFVLLTSTACLSSQLYYVERNIHATPLISAVMLGIQLLGYGVPLVMDTPILFAWKEYLYPQSRSMHTGTTNKQFQFMMKLLLLIIFVLTLKLFQKVWDSRKITPKSLSLNRTPNDKKVLLFASMIHVTGFALFNLCHSMLAGETELVTQLNKYWGMIQDCFLLPQIIGLMECKFKTKPLSKVYYIGFTVVRFVLRGYNYLRDPVFSVYFHTEDSAVSSQFLSKFENVGMMMILSFLAIIYHIQQQNFKTSI</sequence>
<feature type="transmembrane region" description="Helical" evidence="10">
    <location>
        <begin position="19"/>
        <end position="42"/>
    </location>
</feature>
<comment type="subcellular location">
    <subcellularLocation>
        <location evidence="2">Endomembrane system</location>
        <topology evidence="2">Multi-pass membrane protein</topology>
    </subcellularLocation>
</comment>
<evidence type="ECO:0000313" key="13">
    <source>
        <dbReference type="EMBL" id="KAK6773490.1"/>
    </source>
</evidence>
<comment type="catalytic activity">
    <reaction evidence="1">
        <text>S-ubiquitinyl-[E2 ubiquitin-conjugating enzyme]-L-cysteine + [acceptor protein]-L-lysine = [E2 ubiquitin-conjugating enzyme]-L-cysteine + N(6)-ubiquitinyl-[acceptor protein]-L-lysine.</text>
        <dbReference type="EC" id="2.3.2.27"/>
    </reaction>
</comment>
<dbReference type="EMBL" id="JBANQN010000012">
    <property type="protein sequence ID" value="KAK6773490.1"/>
    <property type="molecule type" value="Genomic_DNA"/>
</dbReference>
<feature type="transmembrane region" description="Helical" evidence="10">
    <location>
        <begin position="741"/>
        <end position="760"/>
    </location>
</feature>
<feature type="transmembrane region" description="Helical" evidence="10">
    <location>
        <begin position="772"/>
        <end position="796"/>
    </location>
</feature>
<gene>
    <name evidence="13" type="ORF">RDI58_028728</name>
</gene>
<comment type="pathway">
    <text evidence="3">Protein modification; protein ubiquitination.</text>
</comment>
<organism evidence="13 14">
    <name type="scientific">Solanum bulbocastanum</name>
    <name type="common">Wild potato</name>
    <dbReference type="NCBI Taxonomy" id="147425"/>
    <lineage>
        <taxon>Eukaryota</taxon>
        <taxon>Viridiplantae</taxon>
        <taxon>Streptophyta</taxon>
        <taxon>Embryophyta</taxon>
        <taxon>Tracheophyta</taxon>
        <taxon>Spermatophyta</taxon>
        <taxon>Magnoliopsida</taxon>
        <taxon>eudicotyledons</taxon>
        <taxon>Gunneridae</taxon>
        <taxon>Pentapetalae</taxon>
        <taxon>asterids</taxon>
        <taxon>lamiids</taxon>
        <taxon>Solanales</taxon>
        <taxon>Solanaceae</taxon>
        <taxon>Solanoideae</taxon>
        <taxon>Solaneae</taxon>
        <taxon>Solanum</taxon>
    </lineage>
</organism>
<evidence type="ECO:0000256" key="5">
    <source>
        <dbReference type="ARBA" id="ARBA00022679"/>
    </source>
</evidence>
<dbReference type="InterPro" id="IPR021319">
    <property type="entry name" value="DUF2921"/>
</dbReference>
<evidence type="ECO:0000256" key="7">
    <source>
        <dbReference type="ARBA" id="ARBA00022786"/>
    </source>
</evidence>
<keyword evidence="14" id="KW-1185">Reference proteome</keyword>
<feature type="transmembrane region" description="Helical" evidence="10">
    <location>
        <begin position="924"/>
        <end position="942"/>
    </location>
</feature>
<evidence type="ECO:0000256" key="10">
    <source>
        <dbReference type="SAM" id="Phobius"/>
    </source>
</evidence>
<feature type="transmembrane region" description="Helical" evidence="10">
    <location>
        <begin position="962"/>
        <end position="984"/>
    </location>
</feature>
<dbReference type="PANTHER" id="PTHR33389:SF26">
    <property type="match status" value="1"/>
</dbReference>
<reference evidence="13 14" key="1">
    <citation type="submission" date="2024-02" db="EMBL/GenBank/DDBJ databases">
        <title>de novo genome assembly of Solanum bulbocastanum strain 11H21.</title>
        <authorList>
            <person name="Hosaka A.J."/>
        </authorList>
    </citation>
    <scope>NUCLEOTIDE SEQUENCE [LARGE SCALE GENOMIC DNA]</scope>
    <source>
        <tissue evidence="13">Young leaves</tissue>
    </source>
</reference>
<evidence type="ECO:0000256" key="1">
    <source>
        <dbReference type="ARBA" id="ARBA00000900"/>
    </source>
</evidence>
<evidence type="ECO:0000259" key="12">
    <source>
        <dbReference type="Pfam" id="PF25333"/>
    </source>
</evidence>
<accession>A0AAN8SSH1</accession>
<evidence type="ECO:0000313" key="14">
    <source>
        <dbReference type="Proteomes" id="UP001371456"/>
    </source>
</evidence>
<evidence type="ECO:0000256" key="4">
    <source>
        <dbReference type="ARBA" id="ARBA00012483"/>
    </source>
</evidence>
<evidence type="ECO:0000256" key="8">
    <source>
        <dbReference type="ARBA" id="ARBA00022989"/>
    </source>
</evidence>